<proteinExistence type="inferred from homology"/>
<dbReference type="CDD" id="cd07043">
    <property type="entry name" value="STAS_anti-anti-sigma_factors"/>
    <property type="match status" value="1"/>
</dbReference>
<dbReference type="PANTHER" id="PTHR33495:SF2">
    <property type="entry name" value="ANTI-SIGMA FACTOR ANTAGONIST TM_1081-RELATED"/>
    <property type="match status" value="1"/>
</dbReference>
<dbReference type="GO" id="GO:0043856">
    <property type="term" value="F:anti-sigma factor antagonist activity"/>
    <property type="evidence" value="ECO:0007669"/>
    <property type="project" value="InterPro"/>
</dbReference>
<evidence type="ECO:0000259" key="3">
    <source>
        <dbReference type="PROSITE" id="PS50801"/>
    </source>
</evidence>
<feature type="domain" description="STAS" evidence="3">
    <location>
        <begin position="8"/>
        <end position="123"/>
    </location>
</feature>
<dbReference type="Gene3D" id="3.30.750.24">
    <property type="entry name" value="STAS domain"/>
    <property type="match status" value="1"/>
</dbReference>
<evidence type="ECO:0000313" key="5">
    <source>
        <dbReference type="Proteomes" id="UP000199155"/>
    </source>
</evidence>
<name>A0A1G8ZR15_9ACTN</name>
<dbReference type="EMBL" id="FNFF01000005">
    <property type="protein sequence ID" value="SDK17556.1"/>
    <property type="molecule type" value="Genomic_DNA"/>
</dbReference>
<organism evidence="4 5">
    <name type="scientific">Streptomyces indicus</name>
    <dbReference type="NCBI Taxonomy" id="417292"/>
    <lineage>
        <taxon>Bacteria</taxon>
        <taxon>Bacillati</taxon>
        <taxon>Actinomycetota</taxon>
        <taxon>Actinomycetes</taxon>
        <taxon>Kitasatosporales</taxon>
        <taxon>Streptomycetaceae</taxon>
        <taxon>Streptomyces</taxon>
    </lineage>
</organism>
<dbReference type="InterPro" id="IPR036513">
    <property type="entry name" value="STAS_dom_sf"/>
</dbReference>
<dbReference type="InterPro" id="IPR002645">
    <property type="entry name" value="STAS_dom"/>
</dbReference>
<dbReference type="AlphaFoldDB" id="A0A1G8ZR15"/>
<dbReference type="InterPro" id="IPR003658">
    <property type="entry name" value="Anti-sigma_ant"/>
</dbReference>
<dbReference type="Proteomes" id="UP000199155">
    <property type="component" value="Unassembled WGS sequence"/>
</dbReference>
<evidence type="ECO:0000313" key="4">
    <source>
        <dbReference type="EMBL" id="SDK17556.1"/>
    </source>
</evidence>
<reference evidence="4 5" key="1">
    <citation type="submission" date="2016-10" db="EMBL/GenBank/DDBJ databases">
        <authorList>
            <person name="de Groot N.N."/>
        </authorList>
    </citation>
    <scope>NUCLEOTIDE SEQUENCE [LARGE SCALE GENOMIC DNA]</scope>
    <source>
        <strain evidence="4 5">CGMCC 4.5727</strain>
    </source>
</reference>
<dbReference type="RefSeq" id="WP_176953774.1">
    <property type="nucleotide sequence ID" value="NZ_FNFF01000005.1"/>
</dbReference>
<sequence>MGTADFTFGLEHRTAGSTLFLLLSGELDIWADEQLAPRAARLIPSARPAVVVDLHHVTFLDAGGVRLLLGIRQRVRGRHGTVRLVRAHGQPLRVLRITGLENGFDLWDGEPDDQAGHGPAVPA</sequence>
<gene>
    <name evidence="4" type="ORF">SAMN05421806_105144</name>
</gene>
<dbReference type="PROSITE" id="PS50801">
    <property type="entry name" value="STAS"/>
    <property type="match status" value="1"/>
</dbReference>
<dbReference type="NCBIfam" id="TIGR00377">
    <property type="entry name" value="ant_ant_sig"/>
    <property type="match status" value="1"/>
</dbReference>
<evidence type="ECO:0000256" key="2">
    <source>
        <dbReference type="RuleBase" id="RU003749"/>
    </source>
</evidence>
<dbReference type="STRING" id="417292.SAMN05421806_105144"/>
<comment type="similarity">
    <text evidence="1 2">Belongs to the anti-sigma-factor antagonist family.</text>
</comment>
<dbReference type="PANTHER" id="PTHR33495">
    <property type="entry name" value="ANTI-SIGMA FACTOR ANTAGONIST TM_1081-RELATED-RELATED"/>
    <property type="match status" value="1"/>
</dbReference>
<dbReference type="SUPFAM" id="SSF52091">
    <property type="entry name" value="SpoIIaa-like"/>
    <property type="match status" value="1"/>
</dbReference>
<protein>
    <recommendedName>
        <fullName evidence="2">Anti-sigma factor antagonist</fullName>
    </recommendedName>
</protein>
<dbReference type="Pfam" id="PF01740">
    <property type="entry name" value="STAS"/>
    <property type="match status" value="1"/>
</dbReference>
<evidence type="ECO:0000256" key="1">
    <source>
        <dbReference type="ARBA" id="ARBA00009013"/>
    </source>
</evidence>
<keyword evidence="5" id="KW-1185">Reference proteome</keyword>
<accession>A0A1G8ZR15</accession>